<dbReference type="AlphaFoldDB" id="W6R266"/>
<sequence length="715" mass="76736">MLQADESQVGDYNLVVQEAPATTATIAPQQLETVDISTETTGQEIAGMLQAEVCDEMVVVQEALATTATIAPQQVETVDISTETTGQEIAGMLQAEVCDEMVVVQEALATTLTIAPQQVETNDMMELDDELFYSEVAKLNDESFDGHMEWDKGQTHVITLYNKDDLAAPSQSSGGHAAIAPPSLPLTRSLNRVIAQAVAAIPLKPGMPRVRDRFRVFKRRDRLVGSGRPRVHRRVDYLSVRRVLKRTADIFGSSEDGQPARKKQKLTHTAANVPEMSVPAVSQPAQFVHVQTEEVPTQAVMSVPAVSQPTQTTLESTESVEAEQVSTQAVMSVPAVSQPTQTVLAYTETVSTEQVPTETAMSVPAVSQPTQVVLEATEQVPINAILGEPAVSQPTQVASQEDETLKTVHVPPEAVMSEPAVSQPTQAALESTVPESTTLESSVFTLSGEVVGAPAPSEPAPTESVQTEPSSVEEIPSVPAATKPTRNESDLTWQTEDELVPSPRTVTRSHLDALLEARAARTQARPSIMSSPEGLQVTATSRAISTPSLVASPEDASVKNAVATGTDSRAGVSKGTKRVEDAETSNCSARQNTGEQREEMGGAAPSGLQMPGAWPSDPPAVTVSDESDMHEGSALLRGLWTGTRRLSFGVFAMVMVILLSFPLWAGHLGHLVYALEGPEQFLEELRWEHGYDVPIFDRIIYVLLRCFAGDRALFG</sequence>
<feature type="transmembrane region" description="Helical" evidence="2">
    <location>
        <begin position="646"/>
        <end position="665"/>
    </location>
</feature>
<feature type="region of interest" description="Disordered" evidence="1">
    <location>
        <begin position="564"/>
        <end position="625"/>
    </location>
</feature>
<name>W6R266_PENRF</name>
<dbReference type="EMBL" id="HG792018">
    <property type="protein sequence ID" value="CDM35932.1"/>
    <property type="molecule type" value="Genomic_DNA"/>
</dbReference>
<reference evidence="3" key="1">
    <citation type="journal article" date="2014" name="Nat. Commun.">
        <title>Multiple recent horizontal transfers of a large genomic region in cheese making fungi.</title>
        <authorList>
            <person name="Cheeseman K."/>
            <person name="Ropars J."/>
            <person name="Renault P."/>
            <person name="Dupont J."/>
            <person name="Gouzy J."/>
            <person name="Branca A."/>
            <person name="Abraham A.L."/>
            <person name="Ceppi M."/>
            <person name="Conseiller E."/>
            <person name="Debuchy R."/>
            <person name="Malagnac F."/>
            <person name="Goarin A."/>
            <person name="Silar P."/>
            <person name="Lacoste S."/>
            <person name="Sallet E."/>
            <person name="Bensimon A."/>
            <person name="Giraud T."/>
            <person name="Brygoo Y."/>
        </authorList>
    </citation>
    <scope>NUCLEOTIDE SEQUENCE [LARGE SCALE GENOMIC DNA]</scope>
    <source>
        <strain evidence="3">FM164</strain>
    </source>
</reference>
<proteinExistence type="predicted"/>
<gene>
    <name evidence="3" type="ORF">PROQFM164_S04g000813</name>
</gene>
<feature type="compositionally biased region" description="Polar residues" evidence="1">
    <location>
        <begin position="420"/>
        <end position="445"/>
    </location>
</feature>
<protein>
    <submittedName>
        <fullName evidence="3">Genomic scaffold, ProqFM164S04</fullName>
    </submittedName>
</protein>
<evidence type="ECO:0000256" key="2">
    <source>
        <dbReference type="SAM" id="Phobius"/>
    </source>
</evidence>
<feature type="region of interest" description="Disordered" evidence="1">
    <location>
        <begin position="416"/>
        <end position="494"/>
    </location>
</feature>
<keyword evidence="4" id="KW-1185">Reference proteome</keyword>
<accession>W6R266</accession>
<evidence type="ECO:0000313" key="4">
    <source>
        <dbReference type="Proteomes" id="UP000030686"/>
    </source>
</evidence>
<keyword evidence="2" id="KW-1133">Transmembrane helix</keyword>
<keyword evidence="2" id="KW-0812">Transmembrane</keyword>
<organism evidence="3 4">
    <name type="scientific">Penicillium roqueforti (strain FM164)</name>
    <dbReference type="NCBI Taxonomy" id="1365484"/>
    <lineage>
        <taxon>Eukaryota</taxon>
        <taxon>Fungi</taxon>
        <taxon>Dikarya</taxon>
        <taxon>Ascomycota</taxon>
        <taxon>Pezizomycotina</taxon>
        <taxon>Eurotiomycetes</taxon>
        <taxon>Eurotiomycetidae</taxon>
        <taxon>Eurotiales</taxon>
        <taxon>Aspergillaceae</taxon>
        <taxon>Penicillium</taxon>
    </lineage>
</organism>
<feature type="compositionally biased region" description="Polar residues" evidence="1">
    <location>
        <begin position="584"/>
        <end position="594"/>
    </location>
</feature>
<dbReference type="STRING" id="1365484.W6R266"/>
<evidence type="ECO:0000256" key="1">
    <source>
        <dbReference type="SAM" id="MobiDB-lite"/>
    </source>
</evidence>
<keyword evidence="2" id="KW-0472">Membrane</keyword>
<dbReference type="Proteomes" id="UP000030686">
    <property type="component" value="Unassembled WGS sequence"/>
</dbReference>
<evidence type="ECO:0000313" key="3">
    <source>
        <dbReference type="EMBL" id="CDM35932.1"/>
    </source>
</evidence>
<dbReference type="OrthoDB" id="4354728at2759"/>